<dbReference type="AlphaFoldDB" id="A0A1G8XIA0"/>
<dbReference type="PANTHER" id="PTHR22946:SF4">
    <property type="entry name" value="ESTERASE FRSA"/>
    <property type="match status" value="1"/>
</dbReference>
<name>A0A1G8XIA0_9PSED</name>
<dbReference type="InterPro" id="IPR029058">
    <property type="entry name" value="AB_hydrolase_fold"/>
</dbReference>
<dbReference type="InterPro" id="IPR002925">
    <property type="entry name" value="Dienelactn_hydro"/>
</dbReference>
<gene>
    <name evidence="2" type="ORF">SAMN05216186_103192</name>
</gene>
<sequence length="288" mass="30983">MLCDVLIESDSRSVSTLSVWTVTEDETMSKRLLPLVFAGLAGLAEAGVVIEPVPYEIDGEPYEGLLIYDDAVKAPRPGLLMVPNWLGVNEDSAKKAARAAGDKYVVFMADLYGKAVRPSNPDEAKAAAGALRADRPLMRKRTQAALEVFERQGEKVALNKDQLGAIGFCFGGGAILELARSGSPLKGFVSFHGNLDTPNPADAKNIKAPILVLHGADDPAVPKEQVDGFIEEMKAAKTDWQLVSYGGAVHSFTNPVANVPGRNEYHPVVAARAFRAMNDFFDEAFAPR</sequence>
<evidence type="ECO:0000313" key="3">
    <source>
        <dbReference type="Proteomes" id="UP000198706"/>
    </source>
</evidence>
<proteinExistence type="predicted"/>
<dbReference type="GO" id="GO:0016787">
    <property type="term" value="F:hydrolase activity"/>
    <property type="evidence" value="ECO:0007669"/>
    <property type="project" value="UniProtKB-KW"/>
</dbReference>
<feature type="domain" description="Dienelactone hydrolase" evidence="1">
    <location>
        <begin position="72"/>
        <end position="284"/>
    </location>
</feature>
<keyword evidence="2" id="KW-0378">Hydrolase</keyword>
<organism evidence="2 3">
    <name type="scientific">Pseudomonas indica</name>
    <dbReference type="NCBI Taxonomy" id="137658"/>
    <lineage>
        <taxon>Bacteria</taxon>
        <taxon>Pseudomonadati</taxon>
        <taxon>Pseudomonadota</taxon>
        <taxon>Gammaproteobacteria</taxon>
        <taxon>Pseudomonadales</taxon>
        <taxon>Pseudomonadaceae</taxon>
        <taxon>Pseudomonas</taxon>
    </lineage>
</organism>
<evidence type="ECO:0000313" key="2">
    <source>
        <dbReference type="EMBL" id="SDJ90328.1"/>
    </source>
</evidence>
<evidence type="ECO:0000259" key="1">
    <source>
        <dbReference type="Pfam" id="PF01738"/>
    </source>
</evidence>
<dbReference type="Proteomes" id="UP000198706">
    <property type="component" value="Unassembled WGS sequence"/>
</dbReference>
<protein>
    <submittedName>
        <fullName evidence="2">Dienelactone hydrolase</fullName>
    </submittedName>
</protein>
<reference evidence="2 3" key="1">
    <citation type="submission" date="2016-10" db="EMBL/GenBank/DDBJ databases">
        <authorList>
            <person name="de Groot N.N."/>
        </authorList>
    </citation>
    <scope>NUCLEOTIDE SEQUENCE [LARGE SCALE GENOMIC DNA]</scope>
    <source>
        <strain evidence="2 3">JCM 21544</strain>
    </source>
</reference>
<dbReference type="EMBL" id="FNFD01000003">
    <property type="protein sequence ID" value="SDJ90328.1"/>
    <property type="molecule type" value="Genomic_DNA"/>
</dbReference>
<dbReference type="PANTHER" id="PTHR22946">
    <property type="entry name" value="DIENELACTONE HYDROLASE DOMAIN-CONTAINING PROTEIN-RELATED"/>
    <property type="match status" value="1"/>
</dbReference>
<keyword evidence="3" id="KW-1185">Reference proteome</keyword>
<dbReference type="InterPro" id="IPR050261">
    <property type="entry name" value="FrsA_esterase"/>
</dbReference>
<dbReference type="SUPFAM" id="SSF53474">
    <property type="entry name" value="alpha/beta-Hydrolases"/>
    <property type="match status" value="1"/>
</dbReference>
<dbReference type="STRING" id="137658.SAMN05216186_103192"/>
<dbReference type="Pfam" id="PF01738">
    <property type="entry name" value="DLH"/>
    <property type="match status" value="1"/>
</dbReference>
<dbReference type="Gene3D" id="3.40.50.1820">
    <property type="entry name" value="alpha/beta hydrolase"/>
    <property type="match status" value="1"/>
</dbReference>
<accession>A0A1G8XIA0</accession>